<organism evidence="3 4">
    <name type="scientific">Actinocorallia libanotica</name>
    <dbReference type="NCBI Taxonomy" id="46162"/>
    <lineage>
        <taxon>Bacteria</taxon>
        <taxon>Bacillati</taxon>
        <taxon>Actinomycetota</taxon>
        <taxon>Actinomycetes</taxon>
        <taxon>Streptosporangiales</taxon>
        <taxon>Thermomonosporaceae</taxon>
        <taxon>Actinocorallia</taxon>
    </lineage>
</organism>
<keyword evidence="4" id="KW-1185">Reference proteome</keyword>
<dbReference type="PANTHER" id="PTHR33371">
    <property type="entry name" value="INTERMEMBRANE PHOSPHOLIPID TRANSPORT SYSTEM BINDING PROTEIN MLAD-RELATED"/>
    <property type="match status" value="1"/>
</dbReference>
<dbReference type="Pfam" id="PF11887">
    <property type="entry name" value="Mce4_CUP1"/>
    <property type="match status" value="1"/>
</dbReference>
<name>A0ABN1QHR4_9ACTN</name>
<evidence type="ECO:0000259" key="1">
    <source>
        <dbReference type="Pfam" id="PF02470"/>
    </source>
</evidence>
<dbReference type="InterPro" id="IPR052336">
    <property type="entry name" value="MlaD_Phospholipid_Transporter"/>
</dbReference>
<dbReference type="Pfam" id="PF02470">
    <property type="entry name" value="MlaD"/>
    <property type="match status" value="1"/>
</dbReference>
<evidence type="ECO:0000259" key="2">
    <source>
        <dbReference type="Pfam" id="PF11887"/>
    </source>
</evidence>
<dbReference type="RefSeq" id="WP_344238055.1">
    <property type="nucleotide sequence ID" value="NZ_BAAAHH010000004.1"/>
</dbReference>
<reference evidence="3 4" key="1">
    <citation type="journal article" date="2019" name="Int. J. Syst. Evol. Microbiol.">
        <title>The Global Catalogue of Microorganisms (GCM) 10K type strain sequencing project: providing services to taxonomists for standard genome sequencing and annotation.</title>
        <authorList>
            <consortium name="The Broad Institute Genomics Platform"/>
            <consortium name="The Broad Institute Genome Sequencing Center for Infectious Disease"/>
            <person name="Wu L."/>
            <person name="Ma J."/>
        </authorList>
    </citation>
    <scope>NUCLEOTIDE SEQUENCE [LARGE SCALE GENOMIC DNA]</scope>
    <source>
        <strain evidence="3 4">JCM 10696</strain>
    </source>
</reference>
<dbReference type="InterPro" id="IPR024516">
    <property type="entry name" value="Mce_C"/>
</dbReference>
<dbReference type="InterPro" id="IPR003399">
    <property type="entry name" value="Mce/MlaD"/>
</dbReference>
<dbReference type="EMBL" id="BAAAHH010000004">
    <property type="protein sequence ID" value="GAA0942881.1"/>
    <property type="molecule type" value="Genomic_DNA"/>
</dbReference>
<gene>
    <name evidence="3" type="ORF">GCM10009550_14410</name>
</gene>
<evidence type="ECO:0008006" key="5">
    <source>
        <dbReference type="Google" id="ProtNLM"/>
    </source>
</evidence>
<dbReference type="Proteomes" id="UP001500665">
    <property type="component" value="Unassembled WGS sequence"/>
</dbReference>
<protein>
    <recommendedName>
        <fullName evidence="5">Phospholipid/cholesterol/gamma-HCH transport system substrate-binding protein</fullName>
    </recommendedName>
</protein>
<dbReference type="PANTHER" id="PTHR33371:SF4">
    <property type="entry name" value="INTERMEMBRANE PHOSPHOLIPID TRANSPORT SYSTEM BINDING PROTEIN MLAD"/>
    <property type="match status" value="1"/>
</dbReference>
<proteinExistence type="predicted"/>
<feature type="domain" description="Mce/MlaD" evidence="1">
    <location>
        <begin position="42"/>
        <end position="115"/>
    </location>
</feature>
<evidence type="ECO:0000313" key="3">
    <source>
        <dbReference type="EMBL" id="GAA0942881.1"/>
    </source>
</evidence>
<feature type="domain" description="Mammalian cell entry C-terminal" evidence="2">
    <location>
        <begin position="124"/>
        <end position="278"/>
    </location>
</feature>
<comment type="caution">
    <text evidence="3">The sequence shown here is derived from an EMBL/GenBank/DDBJ whole genome shotgun (WGS) entry which is preliminary data.</text>
</comment>
<accession>A0ABN1QHR4</accession>
<sequence>MNLDHLSKGTRLLISAATLTGLAAAAHLLIAKPFATEGIALTAAVGSASQGLTTSSPIKLRGVTIGRIERIELAGTSGARLTLRLDPGVRVPDSATAAVEPESVFGPKFVNLIPGEHEGTGPFLADGQDIARTSESGDLTHLLADADKAVTAIDPTDVAVILDTLSTALAGQGDEIRGLVGNTAVLVDVAHEHRRNARAFVGDLARLARIRGIGADVGAVLTSGGTTLETLTAGQDRVKRLAAGTSAAADTVTGGFTRYDGGMTQGVRSAERAVALLRRQLGIGGPAVRTLNEMLPIYRALGFAPIGEDKRMLAVNIVLPSDPCQMILGICPSNADGVGAREKKRRGN</sequence>
<evidence type="ECO:0000313" key="4">
    <source>
        <dbReference type="Proteomes" id="UP001500665"/>
    </source>
</evidence>